<sequence>MGSGNQESIAPSNSSTGSRLITSLVAPAVKLWLRSQVEAATEITVRLDGRDREILAGRLPQAQINAESVIYQGLHLSHLNLQATDIAVNLGQVLRGKPLKLLQPIPVSAELKLFAPDLAASLAAPLLAPALADFLAPLLALWGRPVTFEQPQATLSGGQLILSGAIEQQPVQLCLGLELVDPQTLQLCNPQWLNQAGEPIAQGSSVRLPLGEDVAINSLSIEPEGLQCTGTLLVRP</sequence>
<name>A0ABW7CBF3_9CYAN</name>
<dbReference type="EMBL" id="JAZAQF010000034">
    <property type="protein sequence ID" value="MFG3817323.1"/>
    <property type="molecule type" value="Genomic_DNA"/>
</dbReference>
<organism evidence="1 2">
    <name type="scientific">Limnothrix redekei LRLZ20PSL1</name>
    <dbReference type="NCBI Taxonomy" id="3112953"/>
    <lineage>
        <taxon>Bacteria</taxon>
        <taxon>Bacillati</taxon>
        <taxon>Cyanobacteriota</taxon>
        <taxon>Cyanophyceae</taxon>
        <taxon>Pseudanabaenales</taxon>
        <taxon>Pseudanabaenaceae</taxon>
        <taxon>Limnothrix</taxon>
    </lineage>
</organism>
<evidence type="ECO:0000313" key="2">
    <source>
        <dbReference type="Proteomes" id="UP001604335"/>
    </source>
</evidence>
<protein>
    <submittedName>
        <fullName evidence="1">DUF2993 domain-containing protein</fullName>
    </submittedName>
</protein>
<accession>A0ABW7CBF3</accession>
<proteinExistence type="predicted"/>
<comment type="caution">
    <text evidence="1">The sequence shown here is derived from an EMBL/GenBank/DDBJ whole genome shotgun (WGS) entry which is preliminary data.</text>
</comment>
<evidence type="ECO:0000313" key="1">
    <source>
        <dbReference type="EMBL" id="MFG3817323.1"/>
    </source>
</evidence>
<reference evidence="2" key="1">
    <citation type="journal article" date="2024" name="Algal Res.">
        <title>Biochemical, toxicological and genomic investigation of a high-biomass producing Limnothrix strain isolated from Italian shallow drinking water reservoir.</title>
        <authorList>
            <person name="Simonazzi M."/>
            <person name="Shishido T.K."/>
            <person name="Delbaje E."/>
            <person name="Wahlsten M."/>
            <person name="Fewer D.P."/>
            <person name="Sivonen K."/>
            <person name="Pezzolesi L."/>
            <person name="Pistocchi R."/>
        </authorList>
    </citation>
    <scope>NUCLEOTIDE SEQUENCE [LARGE SCALE GENOMIC DNA]</scope>
    <source>
        <strain evidence="2">LRLZ20PSL1</strain>
    </source>
</reference>
<keyword evidence="2" id="KW-1185">Reference proteome</keyword>
<dbReference type="RefSeq" id="WP_393011568.1">
    <property type="nucleotide sequence ID" value="NZ_JAZAQF010000034.1"/>
</dbReference>
<dbReference type="Proteomes" id="UP001604335">
    <property type="component" value="Unassembled WGS sequence"/>
</dbReference>
<dbReference type="Pfam" id="PF11209">
    <property type="entry name" value="LmeA"/>
    <property type="match status" value="1"/>
</dbReference>
<dbReference type="InterPro" id="IPR021373">
    <property type="entry name" value="DUF2993"/>
</dbReference>
<gene>
    <name evidence="1" type="ORF">VPK24_06705</name>
</gene>